<evidence type="ECO:0000259" key="1">
    <source>
        <dbReference type="Pfam" id="PF17919"/>
    </source>
</evidence>
<organism evidence="2">
    <name type="scientific">Strongyloides ratti</name>
    <name type="common">Parasitic roundworm</name>
    <dbReference type="NCBI Taxonomy" id="34506"/>
    <lineage>
        <taxon>Eukaryota</taxon>
        <taxon>Metazoa</taxon>
        <taxon>Ecdysozoa</taxon>
        <taxon>Nematoda</taxon>
        <taxon>Chromadorea</taxon>
        <taxon>Rhabditida</taxon>
        <taxon>Tylenchina</taxon>
        <taxon>Panagrolaimomorpha</taxon>
        <taxon>Strongyloidoidea</taxon>
        <taxon>Strongyloididae</taxon>
        <taxon>Strongyloides</taxon>
    </lineage>
</organism>
<accession>A0A090KXH9</accession>
<evidence type="ECO:0000313" key="5">
    <source>
        <dbReference type="WormBase" id="SRAE_X000232200"/>
    </source>
</evidence>
<dbReference type="PANTHER" id="PTHR33064:SF37">
    <property type="entry name" value="RIBONUCLEASE H"/>
    <property type="match status" value="1"/>
</dbReference>
<dbReference type="Gene3D" id="3.30.70.270">
    <property type="match status" value="1"/>
</dbReference>
<dbReference type="InterPro" id="IPR041577">
    <property type="entry name" value="RT_RNaseH_2"/>
</dbReference>
<reference evidence="2" key="1">
    <citation type="submission" date="2014-09" db="EMBL/GenBank/DDBJ databases">
        <authorList>
            <person name="Aslett A.Martin."/>
        </authorList>
    </citation>
    <scope>NUCLEOTIDE SEQUENCE</scope>
    <source>
        <strain evidence="2">ED321 Heterogonic</strain>
    </source>
</reference>
<dbReference type="EMBL" id="LN609400">
    <property type="protein sequence ID" value="CEF60587.1"/>
    <property type="molecule type" value="Genomic_DNA"/>
</dbReference>
<dbReference type="WormBase" id="SRAE_X000232200">
    <property type="protein sequence ID" value="SRP11477"/>
    <property type="gene ID" value="WBGene00267906"/>
</dbReference>
<dbReference type="Proteomes" id="UP000035682">
    <property type="component" value="Unplaced"/>
</dbReference>
<name>A0A090KXH9_STRRB</name>
<dbReference type="Pfam" id="PF17919">
    <property type="entry name" value="RT_RNaseH_2"/>
    <property type="match status" value="1"/>
</dbReference>
<dbReference type="PANTHER" id="PTHR33064">
    <property type="entry name" value="POL PROTEIN"/>
    <property type="match status" value="1"/>
</dbReference>
<dbReference type="AlphaFoldDB" id="A0A090KXH9"/>
<reference evidence="4" key="3">
    <citation type="submission" date="2020-12" db="UniProtKB">
        <authorList>
            <consortium name="WormBaseParasite"/>
        </authorList>
    </citation>
    <scope>IDENTIFICATION</scope>
</reference>
<dbReference type="InterPro" id="IPR043502">
    <property type="entry name" value="DNA/RNA_pol_sf"/>
</dbReference>
<dbReference type="SUPFAM" id="SSF56672">
    <property type="entry name" value="DNA/RNA polymerases"/>
    <property type="match status" value="1"/>
</dbReference>
<dbReference type="CTD" id="36385400"/>
<feature type="domain" description="Reverse transcriptase/retrotransposon-derived protein RNase H-like" evidence="1">
    <location>
        <begin position="60"/>
        <end position="111"/>
    </location>
</feature>
<evidence type="ECO:0000313" key="2">
    <source>
        <dbReference type="EMBL" id="CEF60587.1"/>
    </source>
</evidence>
<protein>
    <submittedName>
        <fullName evidence="4">RT_RNaseH_2 domain-containing protein</fullName>
    </submittedName>
</protein>
<evidence type="ECO:0000313" key="3">
    <source>
        <dbReference type="Proteomes" id="UP000035682"/>
    </source>
</evidence>
<dbReference type="InterPro" id="IPR051320">
    <property type="entry name" value="Viral_Replic_Matur_Polypro"/>
</dbReference>
<dbReference type="OrthoDB" id="425619at2759"/>
<gene>
    <name evidence="2 4 5" type="ORF">SRAE_X000232200</name>
</gene>
<sequence length="116" mass="13310">MTPDYSSLLNKLKKLPETKVQLYKVLQTLNYFRIMVKNFAMSTAKLYKLTGAKKPMKIVWSQETVKEYNDLIAIIYGKPRIFLRDPNKKIAMEVDASQEAIGAVLLQESGDPGRKR</sequence>
<dbReference type="WBParaSite" id="SRAE_X000232200.1">
    <property type="protein sequence ID" value="SRAE_X000232200.1"/>
    <property type="gene ID" value="WBGene00267906"/>
</dbReference>
<dbReference type="RefSeq" id="XP_024499796.1">
    <property type="nucleotide sequence ID" value="XM_024645522.1"/>
</dbReference>
<evidence type="ECO:0000313" key="4">
    <source>
        <dbReference type="WBParaSite" id="SRAE_X000232200.1"/>
    </source>
</evidence>
<dbReference type="GeneID" id="36385400"/>
<proteinExistence type="predicted"/>
<dbReference type="InterPro" id="IPR043128">
    <property type="entry name" value="Rev_trsase/Diguanyl_cyclase"/>
</dbReference>
<reference evidence="3" key="2">
    <citation type="submission" date="2014-09" db="EMBL/GenBank/DDBJ databases">
        <authorList>
            <person name="Martin A.A."/>
        </authorList>
    </citation>
    <scope>NUCLEOTIDE SEQUENCE</scope>
    <source>
        <strain evidence="3">ED321</strain>
    </source>
</reference>
<keyword evidence="3" id="KW-1185">Reference proteome</keyword>